<organism evidence="2 3">
    <name type="scientific">Lasiosphaeris hirsuta</name>
    <dbReference type="NCBI Taxonomy" id="260670"/>
    <lineage>
        <taxon>Eukaryota</taxon>
        <taxon>Fungi</taxon>
        <taxon>Dikarya</taxon>
        <taxon>Ascomycota</taxon>
        <taxon>Pezizomycotina</taxon>
        <taxon>Sordariomycetes</taxon>
        <taxon>Sordariomycetidae</taxon>
        <taxon>Sordariales</taxon>
        <taxon>Lasiosphaeriaceae</taxon>
        <taxon>Lasiosphaeris</taxon>
    </lineage>
</organism>
<keyword evidence="3" id="KW-1185">Reference proteome</keyword>
<dbReference type="AlphaFoldDB" id="A0AA40E2C1"/>
<gene>
    <name evidence="2" type="ORF">B0H67DRAFT_480830</name>
</gene>
<sequence length="165" mass="18272">MTSENPTPPPPKAGQFFLKIEPLQGKEAGRFGGLYLRQYSVAHPAVLLTPGPPKFLRANMADTEAGAGVEFTSWAPHHAGRKWGLVLSNGGDGDSGSPAFWKPVEIAEDRSDKSLKGHSDEGWTGWMVSEWSLGYPQLFWTTHRLEGRELPAFCERVRIVREVIE</sequence>
<proteinExistence type="predicted"/>
<dbReference type="Proteomes" id="UP001172102">
    <property type="component" value="Unassembled WGS sequence"/>
</dbReference>
<dbReference type="InterPro" id="IPR057229">
    <property type="entry name" value="DUF7907"/>
</dbReference>
<reference evidence="2" key="1">
    <citation type="submission" date="2023-06" db="EMBL/GenBank/DDBJ databases">
        <title>Genome-scale phylogeny and comparative genomics of the fungal order Sordariales.</title>
        <authorList>
            <consortium name="Lawrence Berkeley National Laboratory"/>
            <person name="Hensen N."/>
            <person name="Bonometti L."/>
            <person name="Westerberg I."/>
            <person name="Brannstrom I.O."/>
            <person name="Guillou S."/>
            <person name="Cros-Aarteil S."/>
            <person name="Calhoun S."/>
            <person name="Haridas S."/>
            <person name="Kuo A."/>
            <person name="Mondo S."/>
            <person name="Pangilinan J."/>
            <person name="Riley R."/>
            <person name="Labutti K."/>
            <person name="Andreopoulos B."/>
            <person name="Lipzen A."/>
            <person name="Chen C."/>
            <person name="Yanf M."/>
            <person name="Daum C."/>
            <person name="Ng V."/>
            <person name="Clum A."/>
            <person name="Steindorff A."/>
            <person name="Ohm R."/>
            <person name="Martin F."/>
            <person name="Silar P."/>
            <person name="Natvig D."/>
            <person name="Lalanne C."/>
            <person name="Gautier V."/>
            <person name="Ament-Velasquez S.L."/>
            <person name="Kruys A."/>
            <person name="Hutchinson M.I."/>
            <person name="Powell A.J."/>
            <person name="Barry K."/>
            <person name="Miller A.N."/>
            <person name="Grigoriev I.V."/>
            <person name="Debuchy R."/>
            <person name="Gladieux P."/>
            <person name="Thoren M.H."/>
            <person name="Johannesson H."/>
        </authorList>
    </citation>
    <scope>NUCLEOTIDE SEQUENCE</scope>
    <source>
        <strain evidence="2">SMH4607-1</strain>
    </source>
</reference>
<evidence type="ECO:0000259" key="1">
    <source>
        <dbReference type="Pfam" id="PF25484"/>
    </source>
</evidence>
<evidence type="ECO:0000313" key="3">
    <source>
        <dbReference type="Proteomes" id="UP001172102"/>
    </source>
</evidence>
<name>A0AA40E2C1_9PEZI</name>
<feature type="domain" description="DUF7907" evidence="1">
    <location>
        <begin position="15"/>
        <end position="162"/>
    </location>
</feature>
<evidence type="ECO:0000313" key="2">
    <source>
        <dbReference type="EMBL" id="KAK0724415.1"/>
    </source>
</evidence>
<comment type="caution">
    <text evidence="2">The sequence shown here is derived from an EMBL/GenBank/DDBJ whole genome shotgun (WGS) entry which is preliminary data.</text>
</comment>
<dbReference type="EMBL" id="JAUKUA010000002">
    <property type="protein sequence ID" value="KAK0724415.1"/>
    <property type="molecule type" value="Genomic_DNA"/>
</dbReference>
<protein>
    <recommendedName>
        <fullName evidence="1">DUF7907 domain-containing protein</fullName>
    </recommendedName>
</protein>
<accession>A0AA40E2C1</accession>
<dbReference type="Pfam" id="PF25484">
    <property type="entry name" value="DUF7907"/>
    <property type="match status" value="1"/>
</dbReference>